<keyword evidence="3" id="KW-1185">Reference proteome</keyword>
<sequence>MTENLEDKFMTAAKFSQEVERLVLNNSDMNYIDAVVHYCEVNEIEIDSVSKLISKPLKEKLKFDAQKLNFMKKTSRAKLMLV</sequence>
<evidence type="ECO:0000313" key="4">
    <source>
        <dbReference type="Proteomes" id="UP000246186"/>
    </source>
</evidence>
<organismHost>
    <name type="scientific">Synechococcus</name>
    <dbReference type="NCBI Taxonomy" id="1129"/>
</organismHost>
<accession>Q5GQE0</accession>
<dbReference type="GeneID" id="3260335"/>
<dbReference type="InterPro" id="IPR031836">
    <property type="entry name" value="Trans_coact"/>
</dbReference>
<dbReference type="Proteomes" id="UP000246186">
    <property type="component" value="Genome"/>
</dbReference>
<dbReference type="Pfam" id="PF16805">
    <property type="entry name" value="Trans_coact"/>
    <property type="match status" value="1"/>
</dbReference>
<name>Q5GQE0_BPSYP</name>
<reference evidence="1 3" key="2">
    <citation type="journal article" date="2005" name="J. Bacteriol.">
        <title>The genome of S-PM2, a 'photosynthetic' T4-type bacteriophage that infects marine Synechococcus strains.</title>
        <authorList>
            <person name="Mann N.H."/>
            <person name="Clokie M.R."/>
            <person name="Millard A."/>
            <person name="Cook A."/>
            <person name="Wilson W.H."/>
            <person name="Wheatley P.J."/>
            <person name="Letarov A."/>
            <person name="Krisch H.M."/>
        </authorList>
    </citation>
    <scope>NUCLEOTIDE SEQUENCE</scope>
</reference>
<dbReference type="EMBL" id="AJ630128">
    <property type="protein sequence ID" value="CAF34262.1"/>
    <property type="molecule type" value="Genomic_DNA"/>
</dbReference>
<dbReference type="RefSeq" id="YP_195232.1">
    <property type="nucleotide sequence ID" value="NC_006820.1"/>
</dbReference>
<evidence type="ECO:0000313" key="1">
    <source>
        <dbReference type="EMBL" id="CAF34262.1"/>
    </source>
</evidence>
<evidence type="ECO:0000313" key="2">
    <source>
        <dbReference type="EMBL" id="CFW42412.1"/>
    </source>
</evidence>
<proteinExistence type="predicted"/>
<dbReference type="OrthoDB" id="25640at10239"/>
<dbReference type="InterPro" id="IPR042071">
    <property type="entry name" value="Trans_coact_sf"/>
</dbReference>
<dbReference type="EMBL" id="LN828717">
    <property type="protein sequence ID" value="CFW42412.1"/>
    <property type="molecule type" value="Genomic_DNA"/>
</dbReference>
<dbReference type="KEGG" id="vg:3260335"/>
<dbReference type="Proteomes" id="UP000000994">
    <property type="component" value="Segment"/>
</dbReference>
<evidence type="ECO:0000313" key="3">
    <source>
        <dbReference type="Proteomes" id="UP000000994"/>
    </source>
</evidence>
<dbReference type="Gene3D" id="1.10.10.2850">
    <property type="entry name" value="Phage late-transcription coactivator-like"/>
    <property type="match status" value="1"/>
</dbReference>
<gene>
    <name evidence="1" type="primary">gp33</name>
    <name evidence="2" type="ORF">S-PM2d197</name>
    <name evidence="1" type="ORF">S-PM2p197</name>
</gene>
<reference evidence="2 4" key="3">
    <citation type="journal article" date="2015" name="PLoS ONE">
        <title>Spontaneous Deletion of an "ORFanage" Region Facilitates Host Adaptation in a "Photosynthetic" Cyanophage.</title>
        <authorList>
            <person name="Puxty R.J."/>
            <person name="Perez-Sepulveda B."/>
            <person name="Rihtman B."/>
            <person name="Evans D.J."/>
            <person name="Millard A.D."/>
            <person name="Scanlan D.J."/>
        </authorList>
    </citation>
    <scope>NUCLEOTIDE SEQUENCE [LARGE SCALE GENOMIC DNA]</scope>
</reference>
<reference evidence="1 3" key="1">
    <citation type="journal article" date="2004" name="Proc. Natl. Acad. Sci. U.S.A.">
        <title>Genetic organization of the psbAD region in phages infecting marine Synechococcus strains.</title>
        <authorList>
            <person name="Millard A."/>
            <person name="Clokie M.R."/>
            <person name="Shub D.A."/>
            <person name="Mann N.H."/>
        </authorList>
    </citation>
    <scope>NUCLEOTIDE SEQUENCE [LARGE SCALE GENOMIC DNA]</scope>
</reference>
<organism evidence="1 3">
    <name type="scientific">Synechococcus phage S-PM2</name>
    <dbReference type="NCBI Taxonomy" id="238854"/>
    <lineage>
        <taxon>Viruses</taxon>
        <taxon>Duplodnaviria</taxon>
        <taxon>Heunggongvirae</taxon>
        <taxon>Uroviricota</taxon>
        <taxon>Caudoviricetes</taxon>
        <taxon>Pantevenvirales</taxon>
        <taxon>Kyanoviridae</taxon>
        <taxon>Nodensvirus</taxon>
        <taxon>Nodensvirus spm2</taxon>
    </lineage>
</organism>
<reference evidence="2" key="4">
    <citation type="submission" date="2015-02" db="EMBL/GenBank/DDBJ databases">
        <authorList>
            <person name="Chooi Y.-H."/>
        </authorList>
    </citation>
    <scope>NUCLEOTIDE SEQUENCE</scope>
</reference>
<protein>
    <submittedName>
        <fullName evidence="1">Late promoter transcription accessory protein</fullName>
    </submittedName>
</protein>